<dbReference type="InterPro" id="IPR002889">
    <property type="entry name" value="WSC_carb-bd"/>
</dbReference>
<evidence type="ECO:0000256" key="7">
    <source>
        <dbReference type="SAM" id="SignalP"/>
    </source>
</evidence>
<comment type="subcellular location">
    <subcellularLocation>
        <location evidence="1">Membrane</location>
        <topology evidence="1">Single-pass membrane protein</topology>
    </subcellularLocation>
</comment>
<keyword evidence="3 7" id="KW-0732">Signal</keyword>
<reference evidence="9 10" key="1">
    <citation type="journal article" date="2007" name="Science">
        <title>Sea anemone genome reveals ancestral eumetazoan gene repertoire and genomic organization.</title>
        <authorList>
            <person name="Putnam N.H."/>
            <person name="Srivastava M."/>
            <person name="Hellsten U."/>
            <person name="Dirks B."/>
            <person name="Chapman J."/>
            <person name="Salamov A."/>
            <person name="Terry A."/>
            <person name="Shapiro H."/>
            <person name="Lindquist E."/>
            <person name="Kapitonov V.V."/>
            <person name="Jurka J."/>
            <person name="Genikhovich G."/>
            <person name="Grigoriev I.V."/>
            <person name="Lucas S.M."/>
            <person name="Steele R.E."/>
            <person name="Finnerty J.R."/>
            <person name="Technau U."/>
            <person name="Martindale M.Q."/>
            <person name="Rokhsar D.S."/>
        </authorList>
    </citation>
    <scope>NUCLEOTIDE SEQUENCE [LARGE SCALE GENOMIC DNA]</scope>
    <source>
        <strain evidence="10">CH2 X CH6</strain>
    </source>
</reference>
<sequence length="477" mass="52390">MIMNPRPTVVFLPLMWVVFVISAVPPDLYIGCYRDNGERDMPALWLNNANNTPAICIEGCAAKGFLFAGVQHSDCFCGNSYGKLGKISENGCKLNCLRNTNLKCGGDWANSIYRVAIKLSQFIGCYLESLPRDLWGDQSALSGLLSAQDECIQRCKAKGFHFAAINNYTLCSCGINYGRYGKASNTTDCNPRCSSGEHCSHIDANSIFRTMAADLYLGCFIDVGNSFDLAIVAGRYLDNTPITCCARCRARGYRYCGLQASDWCFCDDSYGKHGKAPESDCSSACKGDPGIICGGPYRNSIYAVESTVKPPPYITAVYSNTENSPPLSRDHVMYTETSVPDGSTCVQYCELSLECVSINYNPVAMMEKFAIREKDTAILFGENSRPFRAATIKTFLDCDPEFFKNHLHLSWAQIDGFIAKNYRTEEYLGEPKGTKIGSLACKGLAPPSIKGMEAALRCLASLTSKESDLPIAKTRMM</sequence>
<dbReference type="InterPro" id="IPR051836">
    <property type="entry name" value="Kremen_rcpt"/>
</dbReference>
<dbReference type="PhylomeDB" id="A7RMD3"/>
<name>A7RMD3_NEMVE</name>
<evidence type="ECO:0000256" key="1">
    <source>
        <dbReference type="ARBA" id="ARBA00004167"/>
    </source>
</evidence>
<accession>A7RMD3</accession>
<keyword evidence="4" id="KW-1133">Transmembrane helix</keyword>
<dbReference type="InParanoid" id="A7RMD3"/>
<evidence type="ECO:0000256" key="2">
    <source>
        <dbReference type="ARBA" id="ARBA00022692"/>
    </source>
</evidence>
<protein>
    <recommendedName>
        <fullName evidence="8">WSC domain-containing protein</fullName>
    </recommendedName>
</protein>
<evidence type="ECO:0000313" key="9">
    <source>
        <dbReference type="EMBL" id="EDO47322.1"/>
    </source>
</evidence>
<organism evidence="9 10">
    <name type="scientific">Nematostella vectensis</name>
    <name type="common">Starlet sea anemone</name>
    <dbReference type="NCBI Taxonomy" id="45351"/>
    <lineage>
        <taxon>Eukaryota</taxon>
        <taxon>Metazoa</taxon>
        <taxon>Cnidaria</taxon>
        <taxon>Anthozoa</taxon>
        <taxon>Hexacorallia</taxon>
        <taxon>Actiniaria</taxon>
        <taxon>Edwardsiidae</taxon>
        <taxon>Nematostella</taxon>
    </lineage>
</organism>
<evidence type="ECO:0000256" key="5">
    <source>
        <dbReference type="ARBA" id="ARBA00023136"/>
    </source>
</evidence>
<keyword evidence="10" id="KW-1185">Reference proteome</keyword>
<dbReference type="PANTHER" id="PTHR24269:SF16">
    <property type="entry name" value="PROTEIN SLG1"/>
    <property type="match status" value="1"/>
</dbReference>
<dbReference type="AlphaFoldDB" id="A7RMD3"/>
<feature type="domain" description="WSC" evidence="8">
    <location>
        <begin position="119"/>
        <end position="211"/>
    </location>
</feature>
<dbReference type="Proteomes" id="UP000001593">
    <property type="component" value="Unassembled WGS sequence"/>
</dbReference>
<dbReference type="GO" id="GO:0007165">
    <property type="term" value="P:signal transduction"/>
    <property type="evidence" value="ECO:0000318"/>
    <property type="project" value="GO_Central"/>
</dbReference>
<dbReference type="Pfam" id="PF01822">
    <property type="entry name" value="WSC"/>
    <property type="match status" value="3"/>
</dbReference>
<keyword evidence="2" id="KW-0812">Transmembrane</keyword>
<keyword evidence="6" id="KW-0325">Glycoprotein</keyword>
<dbReference type="STRING" id="45351.A7RMD3"/>
<dbReference type="EMBL" id="DS469520">
    <property type="protein sequence ID" value="EDO47322.1"/>
    <property type="molecule type" value="Genomic_DNA"/>
</dbReference>
<feature type="signal peptide" evidence="7">
    <location>
        <begin position="1"/>
        <end position="23"/>
    </location>
</feature>
<dbReference type="GO" id="GO:0004888">
    <property type="term" value="F:transmembrane signaling receptor activity"/>
    <property type="evidence" value="ECO:0000318"/>
    <property type="project" value="GO_Central"/>
</dbReference>
<evidence type="ECO:0000313" key="10">
    <source>
        <dbReference type="Proteomes" id="UP000001593"/>
    </source>
</evidence>
<proteinExistence type="predicted"/>
<gene>
    <name evidence="9" type="ORF">NEMVEDRAFT_v1g199244</name>
</gene>
<evidence type="ECO:0000256" key="4">
    <source>
        <dbReference type="ARBA" id="ARBA00022989"/>
    </source>
</evidence>
<dbReference type="eggNOG" id="KOG4157">
    <property type="taxonomic scope" value="Eukaryota"/>
</dbReference>
<evidence type="ECO:0000259" key="8">
    <source>
        <dbReference type="PROSITE" id="PS51212"/>
    </source>
</evidence>
<keyword evidence="5" id="KW-0472">Membrane</keyword>
<evidence type="ECO:0000256" key="3">
    <source>
        <dbReference type="ARBA" id="ARBA00022729"/>
    </source>
</evidence>
<feature type="chain" id="PRO_5002713637" description="WSC domain-containing protein" evidence="7">
    <location>
        <begin position="24"/>
        <end position="477"/>
    </location>
</feature>
<dbReference type="PROSITE" id="PS51212">
    <property type="entry name" value="WSC"/>
    <property type="match status" value="3"/>
</dbReference>
<dbReference type="SMART" id="SM00321">
    <property type="entry name" value="WSC"/>
    <property type="match status" value="2"/>
</dbReference>
<dbReference type="GO" id="GO:0005886">
    <property type="term" value="C:plasma membrane"/>
    <property type="evidence" value="ECO:0000318"/>
    <property type="project" value="GO_Central"/>
</dbReference>
<feature type="domain" description="WSC" evidence="8">
    <location>
        <begin position="213"/>
        <end position="305"/>
    </location>
</feature>
<evidence type="ECO:0000256" key="6">
    <source>
        <dbReference type="ARBA" id="ARBA00023180"/>
    </source>
</evidence>
<dbReference type="HOGENOM" id="CLU_572804_0_0_1"/>
<dbReference type="PANTHER" id="PTHR24269">
    <property type="entry name" value="KREMEN PROTEIN"/>
    <property type="match status" value="1"/>
</dbReference>
<feature type="domain" description="WSC" evidence="8">
    <location>
        <begin position="26"/>
        <end position="116"/>
    </location>
</feature>